<feature type="domain" description="Alpha/beta hydrolase fold-3" evidence="5">
    <location>
        <begin position="76"/>
        <end position="276"/>
    </location>
</feature>
<evidence type="ECO:0000313" key="6">
    <source>
        <dbReference type="EMBL" id="BAX53034.1"/>
    </source>
</evidence>
<reference evidence="6" key="1">
    <citation type="journal article" date="2017" name="Genome Announc.">
        <title>Whole-Genome Sequence of Photobacterium damselae subsp. piscicida Strain 91-197, Isolated from Hybrid Striped Bass (Morone sp.) in the United States.</title>
        <authorList>
            <person name="Teru Y."/>
            <person name="Hikima J."/>
            <person name="Kono T."/>
            <person name="Sakai M."/>
            <person name="Takano T."/>
            <person name="Hawke J.P."/>
            <person name="Takeyama H."/>
            <person name="Aoki T."/>
        </authorList>
    </citation>
    <scope>NUCLEOTIDE SEQUENCE</scope>
    <source>
        <strain evidence="6">91-197</strain>
    </source>
</reference>
<accession>A0A1Q9H5L6</accession>
<organism evidence="7 9">
    <name type="scientific">Photobacterium damsela subsp. piscicida</name>
    <name type="common">Pasteurella piscicida</name>
    <dbReference type="NCBI Taxonomy" id="38294"/>
    <lineage>
        <taxon>Bacteria</taxon>
        <taxon>Pseudomonadati</taxon>
        <taxon>Pseudomonadota</taxon>
        <taxon>Gammaproteobacteria</taxon>
        <taxon>Vibrionales</taxon>
        <taxon>Vibrionaceae</taxon>
        <taxon>Photobacterium</taxon>
    </lineage>
</organism>
<evidence type="ECO:0000256" key="1">
    <source>
        <dbReference type="ARBA" id="ARBA00010515"/>
    </source>
</evidence>
<dbReference type="GO" id="GO:0004806">
    <property type="term" value="F:triacylglycerol lipase activity"/>
    <property type="evidence" value="ECO:0007669"/>
    <property type="project" value="TreeGrafter"/>
</dbReference>
<protein>
    <submittedName>
        <fullName evidence="7">Alpha/beta hydrolase</fullName>
    </submittedName>
    <submittedName>
        <fullName evidence="6">Monoterpene epsilon-lactone hydrolase</fullName>
    </submittedName>
</protein>
<keyword evidence="2 7" id="KW-0378">Hydrolase</keyword>
<feature type="region of interest" description="Disordered" evidence="4">
    <location>
        <begin position="307"/>
        <end position="331"/>
    </location>
</feature>
<dbReference type="GeneID" id="93397717"/>
<dbReference type="RefSeq" id="WP_044175782.1">
    <property type="nucleotide sequence ID" value="NZ_AP018045.1"/>
</dbReference>
<sequence length="331" mass="36598">MDNWRTRAFNKLLFRIMRQRMARCETTQEMRELIASIDSYGALFSSPKSLTISPTKFADVSCDWVDMSTSRGNRILLYFHGGGFCFTSPKTHTSFLGRIARGSQSRGLMVNYSLSPEYPYPQAVNEAFAVYNQLLINGYLPDHIFIAGDSAGGNLALTTLVKIRNAGLVMPAGAALLSPVSDMAVTGESAFTKSKDDPFFDLSSLLLMRNNYIGTQNPCNPEVSPFYAELHDLPPIYITVGTEEILMDDSIRLAEKIEQAGGKVTLDVVKGVPHVYPLFNQLSEAEQAVQVISAFIEDCYQKAKLSNQCGDDSDNIKSSRVDAQNKKKRTG</sequence>
<dbReference type="EMBL" id="AP018045">
    <property type="protein sequence ID" value="BAX53034.1"/>
    <property type="molecule type" value="Genomic_DNA"/>
</dbReference>
<evidence type="ECO:0000256" key="3">
    <source>
        <dbReference type="PROSITE-ProRule" id="PRU10038"/>
    </source>
</evidence>
<dbReference type="SUPFAM" id="SSF53474">
    <property type="entry name" value="alpha/beta-Hydrolases"/>
    <property type="match status" value="1"/>
</dbReference>
<gene>
    <name evidence="7" type="ORF">IC627_07625</name>
    <name evidence="6" type="ORF">PDPUS_1_01660</name>
</gene>
<evidence type="ECO:0000256" key="2">
    <source>
        <dbReference type="ARBA" id="ARBA00022801"/>
    </source>
</evidence>
<dbReference type="AlphaFoldDB" id="A0A1Q9H5L6"/>
<dbReference type="Gene3D" id="3.40.50.1820">
    <property type="entry name" value="alpha/beta hydrolase"/>
    <property type="match status" value="1"/>
</dbReference>
<dbReference type="PROSITE" id="PS01173">
    <property type="entry name" value="LIPASE_GDXG_HIS"/>
    <property type="match status" value="1"/>
</dbReference>
<comment type="similarity">
    <text evidence="1">Belongs to the 'GDXG' lipolytic enzyme family.</text>
</comment>
<dbReference type="EMBL" id="CP061854">
    <property type="protein sequence ID" value="QOD57709.1"/>
    <property type="molecule type" value="Genomic_DNA"/>
</dbReference>
<evidence type="ECO:0000313" key="8">
    <source>
        <dbReference type="Proteomes" id="UP000218676"/>
    </source>
</evidence>
<dbReference type="InterPro" id="IPR033140">
    <property type="entry name" value="Lipase_GDXG_put_SER_AS"/>
</dbReference>
<name>A0A1Q9H5L6_PHODP</name>
<dbReference type="InterPro" id="IPR050300">
    <property type="entry name" value="GDXG_lipolytic_enzyme"/>
</dbReference>
<feature type="compositionally biased region" description="Basic and acidic residues" evidence="4">
    <location>
        <begin position="314"/>
        <end position="325"/>
    </location>
</feature>
<evidence type="ECO:0000313" key="7">
    <source>
        <dbReference type="EMBL" id="QOD57709.1"/>
    </source>
</evidence>
<dbReference type="InterPro" id="IPR029058">
    <property type="entry name" value="AB_hydrolase_fold"/>
</dbReference>
<proteinExistence type="inferred from homology"/>
<dbReference type="Proteomes" id="UP000516656">
    <property type="component" value="Chromosome 1"/>
</dbReference>
<dbReference type="PANTHER" id="PTHR48081:SF30">
    <property type="entry name" value="ACETYL-HYDROLASE LIPR-RELATED"/>
    <property type="match status" value="1"/>
</dbReference>
<reference evidence="8" key="2">
    <citation type="submission" date="2017-05" db="EMBL/GenBank/DDBJ databases">
        <title>Whole genome sequence of fish pathogenic bacteria, Photobacterium damselae subsp. piscicida, strain 91-197, isolated from hybrid striped bass (Morone sp.) in USA.</title>
        <authorList>
            <person name="Teru Y."/>
            <person name="Hikima J."/>
            <person name="Kono T."/>
            <person name="Sakai M."/>
            <person name="Takano T."/>
            <person name="Hawke J.P."/>
            <person name="Takeyama H."/>
            <person name="Aoki T."/>
        </authorList>
    </citation>
    <scope>NUCLEOTIDE SEQUENCE [LARGE SCALE GENOMIC DNA]</scope>
    <source>
        <strain evidence="8">91-197</strain>
    </source>
</reference>
<evidence type="ECO:0000313" key="9">
    <source>
        <dbReference type="Proteomes" id="UP000516656"/>
    </source>
</evidence>
<evidence type="ECO:0000256" key="4">
    <source>
        <dbReference type="SAM" id="MobiDB-lite"/>
    </source>
</evidence>
<dbReference type="Pfam" id="PF07859">
    <property type="entry name" value="Abhydrolase_3"/>
    <property type="match status" value="1"/>
</dbReference>
<dbReference type="InterPro" id="IPR013094">
    <property type="entry name" value="AB_hydrolase_3"/>
</dbReference>
<dbReference type="PANTHER" id="PTHR48081">
    <property type="entry name" value="AB HYDROLASE SUPERFAMILY PROTEIN C4A8.06C"/>
    <property type="match status" value="1"/>
</dbReference>
<dbReference type="InterPro" id="IPR002168">
    <property type="entry name" value="Lipase_GDXG_HIS_AS"/>
</dbReference>
<reference evidence="7 9" key="3">
    <citation type="submission" date="2020-09" db="EMBL/GenBank/DDBJ databases">
        <title>Complete, closed and curated genome sequences of Photobacterium damselae subsp. piscicida isolates from Australia indicate localised evolution and additional plasmid-borne pathogenicity mechanisms.</title>
        <authorList>
            <person name="Baseggio L."/>
            <person name="Silayeva O."/>
            <person name="Buller N."/>
            <person name="Landos M."/>
            <person name="Engelstaedter J."/>
            <person name="Barnes A.C."/>
        </authorList>
    </citation>
    <scope>NUCLEOTIDE SEQUENCE [LARGE SCALE GENOMIC DNA]</scope>
    <source>
        <strain evidence="7 9">AS-16-0540-1</strain>
    </source>
</reference>
<evidence type="ECO:0000259" key="5">
    <source>
        <dbReference type="Pfam" id="PF07859"/>
    </source>
</evidence>
<feature type="active site" evidence="3">
    <location>
        <position position="150"/>
    </location>
</feature>
<dbReference type="Proteomes" id="UP000218676">
    <property type="component" value="Chromosome 1"/>
</dbReference>
<dbReference type="PROSITE" id="PS01174">
    <property type="entry name" value="LIPASE_GDXG_SER"/>
    <property type="match status" value="1"/>
</dbReference>